<evidence type="ECO:0000256" key="1">
    <source>
        <dbReference type="SAM" id="Phobius"/>
    </source>
</evidence>
<gene>
    <name evidence="2" type="ORF">BE08_09470</name>
</gene>
<evidence type="ECO:0000313" key="3">
    <source>
        <dbReference type="Proteomes" id="UP000075420"/>
    </source>
</evidence>
<proteinExistence type="predicted"/>
<dbReference type="AlphaFoldDB" id="A0A150P5X8"/>
<feature type="transmembrane region" description="Helical" evidence="1">
    <location>
        <begin position="39"/>
        <end position="61"/>
    </location>
</feature>
<feature type="non-terminal residue" evidence="2">
    <location>
        <position position="120"/>
    </location>
</feature>
<keyword evidence="1" id="KW-0812">Transmembrane</keyword>
<organism evidence="2 3">
    <name type="scientific">Sorangium cellulosum</name>
    <name type="common">Polyangium cellulosum</name>
    <dbReference type="NCBI Taxonomy" id="56"/>
    <lineage>
        <taxon>Bacteria</taxon>
        <taxon>Pseudomonadati</taxon>
        <taxon>Myxococcota</taxon>
        <taxon>Polyangia</taxon>
        <taxon>Polyangiales</taxon>
        <taxon>Polyangiaceae</taxon>
        <taxon>Sorangium</taxon>
    </lineage>
</organism>
<sequence length="120" mass="12586">MSRDLRSRRSLLHPLWLGALALLVLNDHALKGSGLLPGWLTGKLSDLAGLLVAPAALAALLRVSSRRGFLGAHVATGAVFSAINLAPQAARAVEALMALTPLPWRITVDPTDLMALPALL</sequence>
<name>A0A150P5X8_SORCE</name>
<comment type="caution">
    <text evidence="2">The sequence shown here is derived from an EMBL/GenBank/DDBJ whole genome shotgun (WGS) entry which is preliminary data.</text>
</comment>
<accession>A0A150P5X8</accession>
<keyword evidence="1" id="KW-0472">Membrane</keyword>
<evidence type="ECO:0000313" key="2">
    <source>
        <dbReference type="EMBL" id="KYF51085.1"/>
    </source>
</evidence>
<dbReference type="EMBL" id="JELY01002988">
    <property type="protein sequence ID" value="KYF51085.1"/>
    <property type="molecule type" value="Genomic_DNA"/>
</dbReference>
<reference evidence="2 3" key="1">
    <citation type="submission" date="2014-02" db="EMBL/GenBank/DDBJ databases">
        <title>The small core and large imbalanced accessory genome model reveals a collaborative survival strategy of Sorangium cellulosum strains in nature.</title>
        <authorList>
            <person name="Han K."/>
            <person name="Peng R."/>
            <person name="Blom J."/>
            <person name="Li Y.-Z."/>
        </authorList>
    </citation>
    <scope>NUCLEOTIDE SEQUENCE [LARGE SCALE GENOMIC DNA]</scope>
    <source>
        <strain evidence="2 3">So0157-25</strain>
    </source>
</reference>
<protein>
    <submittedName>
        <fullName evidence="2">Uncharacterized protein</fullName>
    </submittedName>
</protein>
<dbReference type="Proteomes" id="UP000075420">
    <property type="component" value="Unassembled WGS sequence"/>
</dbReference>
<keyword evidence="1" id="KW-1133">Transmembrane helix</keyword>